<dbReference type="RefSeq" id="WP_377213741.1">
    <property type="nucleotide sequence ID" value="NZ_JBHTJV010000026.1"/>
</dbReference>
<accession>A0ABW3FK25</accession>
<keyword evidence="2" id="KW-1185">Reference proteome</keyword>
<reference evidence="2" key="1">
    <citation type="journal article" date="2019" name="Int. J. Syst. Evol. Microbiol.">
        <title>The Global Catalogue of Microorganisms (GCM) 10K type strain sequencing project: providing services to taxonomists for standard genome sequencing and annotation.</title>
        <authorList>
            <consortium name="The Broad Institute Genomics Platform"/>
            <consortium name="The Broad Institute Genome Sequencing Center for Infectious Disease"/>
            <person name="Wu L."/>
            <person name="Ma J."/>
        </authorList>
    </citation>
    <scope>NUCLEOTIDE SEQUENCE [LARGE SCALE GENOMIC DNA]</scope>
    <source>
        <strain evidence="2">CCUG 60023</strain>
    </source>
</reference>
<dbReference type="Proteomes" id="UP001597101">
    <property type="component" value="Unassembled WGS sequence"/>
</dbReference>
<evidence type="ECO:0000313" key="2">
    <source>
        <dbReference type="Proteomes" id="UP001597101"/>
    </source>
</evidence>
<comment type="caution">
    <text evidence="1">The sequence shown here is derived from an EMBL/GenBank/DDBJ whole genome shotgun (WGS) entry which is preliminary data.</text>
</comment>
<dbReference type="EMBL" id="JBHTJV010000026">
    <property type="protein sequence ID" value="MFD0917883.1"/>
    <property type="molecule type" value="Genomic_DNA"/>
</dbReference>
<protein>
    <submittedName>
        <fullName evidence="1">Uncharacterized protein</fullName>
    </submittedName>
</protein>
<evidence type="ECO:0000313" key="1">
    <source>
        <dbReference type="EMBL" id="MFD0917883.1"/>
    </source>
</evidence>
<name>A0ABW3FK25_9HYPH</name>
<gene>
    <name evidence="1" type="ORF">ACFQ14_15870</name>
</gene>
<organism evidence="1 2">
    <name type="scientific">Pseudahrensia aquimaris</name>
    <dbReference type="NCBI Taxonomy" id="744461"/>
    <lineage>
        <taxon>Bacteria</taxon>
        <taxon>Pseudomonadati</taxon>
        <taxon>Pseudomonadota</taxon>
        <taxon>Alphaproteobacteria</taxon>
        <taxon>Hyphomicrobiales</taxon>
        <taxon>Ahrensiaceae</taxon>
        <taxon>Pseudahrensia</taxon>
    </lineage>
</organism>
<proteinExistence type="predicted"/>
<sequence length="287" mass="31293">MHEALTLLAQRGCVQTQDVEHLQTTVFPTGLQSRDDAEMLLALDLALPESCEAWQDYLISAIAEFVTRNGAVTASDADWLAGCVSRGGVIDGLMRFDLLFTVIAYGASVPFSLLKLALDQVALAALENKGPLANLHDAKSKALSEREVSLIRELLIAAESTDCQALSRSEMSWLHRLNQRSDNAHNHSSWNDLFVKAAANYVLNARADLAQPRSFALAPSHEASDVENTCRGTLKSLERIGETCGGSEDMIRVVNRYKERGLESDNDDEQQLLGACIDGLQSFTSVA</sequence>